<evidence type="ECO:0000256" key="7">
    <source>
        <dbReference type="ARBA" id="ARBA00022777"/>
    </source>
</evidence>
<dbReference type="SMART" id="SM00388">
    <property type="entry name" value="HisKA"/>
    <property type="match status" value="1"/>
</dbReference>
<dbReference type="CDD" id="cd06225">
    <property type="entry name" value="HAMP"/>
    <property type="match status" value="1"/>
</dbReference>
<dbReference type="Gene3D" id="1.10.287.130">
    <property type="match status" value="1"/>
</dbReference>
<dbReference type="RefSeq" id="WP_189001409.1">
    <property type="nucleotide sequence ID" value="NZ_BMOD01000003.1"/>
</dbReference>
<dbReference type="Pfam" id="PF02518">
    <property type="entry name" value="HATPase_c"/>
    <property type="match status" value="1"/>
</dbReference>
<keyword evidence="6 11" id="KW-0812">Transmembrane</keyword>
<proteinExistence type="predicted"/>
<name>A0ABQ2CWI9_9DEIO</name>
<keyword evidence="5" id="KW-0808">Transferase</keyword>
<dbReference type="Gene3D" id="3.30.565.10">
    <property type="entry name" value="Histidine kinase-like ATPase, C-terminal domain"/>
    <property type="match status" value="1"/>
</dbReference>
<sequence>MTLRQRLAAFIAVTTLVALIVQGTLGYLSFQHQVNSSLDRELSSYVERLIGVMRKRPLSSNPHDYAGLNAGFEGYVTRVRLVHEGEVIWQNGDFPQDIPLPALDPQVYQAWQTLGFPRGTAMVSLGSNKNQGNWRTGSWVIIPPAGSSPDFFVQGTIRELHSSLVNYQQTMLLTTLIVTFVGAILALLLSRPALKPLQHLLDTTKEVAHSGNLSLRVPQDGGGELGELSETFNHMLDRLSDFRKRETEFTRNASHELRTPLTAMKLHLGNWKAGYATPEETLETVAEEVDRMTRLSESLLTLAREGRTHKTHFDFAELVRENAESKGVPYSGPEHLTLCGDPLLLRQALLNLFNNAHNHAPEAQVQVSLCTKQQEEQDYAILQVSDTGPGMSEETRAKATETFFRAPGTRAPGSGLGLSVVAQVAQVHEGQVELKENHPSGLIVELWVKIST</sequence>
<dbReference type="InterPro" id="IPR003594">
    <property type="entry name" value="HATPase_dom"/>
</dbReference>
<evidence type="ECO:0000256" key="4">
    <source>
        <dbReference type="ARBA" id="ARBA00022553"/>
    </source>
</evidence>
<evidence type="ECO:0000256" key="1">
    <source>
        <dbReference type="ARBA" id="ARBA00000085"/>
    </source>
</evidence>
<evidence type="ECO:0000256" key="9">
    <source>
        <dbReference type="ARBA" id="ARBA00023012"/>
    </source>
</evidence>
<evidence type="ECO:0000256" key="2">
    <source>
        <dbReference type="ARBA" id="ARBA00004370"/>
    </source>
</evidence>
<keyword evidence="9" id="KW-0902">Two-component regulatory system</keyword>
<accession>A0ABQ2CWI9</accession>
<dbReference type="GO" id="GO:0016301">
    <property type="term" value="F:kinase activity"/>
    <property type="evidence" value="ECO:0007669"/>
    <property type="project" value="UniProtKB-KW"/>
</dbReference>
<dbReference type="SUPFAM" id="SSF158472">
    <property type="entry name" value="HAMP domain-like"/>
    <property type="match status" value="1"/>
</dbReference>
<dbReference type="SUPFAM" id="SSF55874">
    <property type="entry name" value="ATPase domain of HSP90 chaperone/DNA topoisomerase II/histidine kinase"/>
    <property type="match status" value="1"/>
</dbReference>
<evidence type="ECO:0000256" key="5">
    <source>
        <dbReference type="ARBA" id="ARBA00022679"/>
    </source>
</evidence>
<keyword evidence="4" id="KW-0597">Phosphoprotein</keyword>
<evidence type="ECO:0000256" key="8">
    <source>
        <dbReference type="ARBA" id="ARBA00022989"/>
    </source>
</evidence>
<comment type="subcellular location">
    <subcellularLocation>
        <location evidence="2">Membrane</location>
    </subcellularLocation>
</comment>
<keyword evidence="15" id="KW-1185">Reference proteome</keyword>
<evidence type="ECO:0000256" key="11">
    <source>
        <dbReference type="SAM" id="Phobius"/>
    </source>
</evidence>
<dbReference type="PRINTS" id="PR00344">
    <property type="entry name" value="BCTRLSENSOR"/>
</dbReference>
<dbReference type="PANTHER" id="PTHR45436:SF5">
    <property type="entry name" value="SENSOR HISTIDINE KINASE TRCS"/>
    <property type="match status" value="1"/>
</dbReference>
<dbReference type="InterPro" id="IPR050428">
    <property type="entry name" value="TCS_sensor_his_kinase"/>
</dbReference>
<evidence type="ECO:0000259" key="12">
    <source>
        <dbReference type="PROSITE" id="PS50109"/>
    </source>
</evidence>
<dbReference type="SMART" id="SM00387">
    <property type="entry name" value="HATPase_c"/>
    <property type="match status" value="1"/>
</dbReference>
<dbReference type="InterPro" id="IPR036097">
    <property type="entry name" value="HisK_dim/P_sf"/>
</dbReference>
<evidence type="ECO:0000259" key="13">
    <source>
        <dbReference type="PROSITE" id="PS50885"/>
    </source>
</evidence>
<dbReference type="SUPFAM" id="SSF47384">
    <property type="entry name" value="Homodimeric domain of signal transducing histidine kinase"/>
    <property type="match status" value="1"/>
</dbReference>
<evidence type="ECO:0000313" key="15">
    <source>
        <dbReference type="Proteomes" id="UP000632222"/>
    </source>
</evidence>
<dbReference type="Pfam" id="PF00512">
    <property type="entry name" value="HisKA"/>
    <property type="match status" value="1"/>
</dbReference>
<keyword evidence="10 11" id="KW-0472">Membrane</keyword>
<dbReference type="InterPro" id="IPR004358">
    <property type="entry name" value="Sig_transdc_His_kin-like_C"/>
</dbReference>
<gene>
    <name evidence="14" type="ORF">GCM10008938_12190</name>
</gene>
<reference evidence="15" key="1">
    <citation type="journal article" date="2019" name="Int. J. Syst. Evol. Microbiol.">
        <title>The Global Catalogue of Microorganisms (GCM) 10K type strain sequencing project: providing services to taxonomists for standard genome sequencing and annotation.</title>
        <authorList>
            <consortium name="The Broad Institute Genomics Platform"/>
            <consortium name="The Broad Institute Genome Sequencing Center for Infectious Disease"/>
            <person name="Wu L."/>
            <person name="Ma J."/>
        </authorList>
    </citation>
    <scope>NUCLEOTIDE SEQUENCE [LARGE SCALE GENOMIC DNA]</scope>
    <source>
        <strain evidence="15">JCM 14370</strain>
    </source>
</reference>
<dbReference type="Proteomes" id="UP000632222">
    <property type="component" value="Unassembled WGS sequence"/>
</dbReference>
<keyword evidence="8 11" id="KW-1133">Transmembrane helix</keyword>
<dbReference type="Gene3D" id="6.10.340.10">
    <property type="match status" value="1"/>
</dbReference>
<dbReference type="EMBL" id="BMOD01000003">
    <property type="protein sequence ID" value="GGJ27651.1"/>
    <property type="molecule type" value="Genomic_DNA"/>
</dbReference>
<feature type="domain" description="Histidine kinase" evidence="12">
    <location>
        <begin position="252"/>
        <end position="452"/>
    </location>
</feature>
<feature type="transmembrane region" description="Helical" evidence="11">
    <location>
        <begin position="171"/>
        <end position="189"/>
    </location>
</feature>
<dbReference type="InterPro" id="IPR003661">
    <property type="entry name" value="HisK_dim/P_dom"/>
</dbReference>
<keyword evidence="7 14" id="KW-0418">Kinase</keyword>
<organism evidence="14 15">
    <name type="scientific">Deinococcus roseus</name>
    <dbReference type="NCBI Taxonomy" id="392414"/>
    <lineage>
        <taxon>Bacteria</taxon>
        <taxon>Thermotogati</taxon>
        <taxon>Deinococcota</taxon>
        <taxon>Deinococci</taxon>
        <taxon>Deinococcales</taxon>
        <taxon>Deinococcaceae</taxon>
        <taxon>Deinococcus</taxon>
    </lineage>
</organism>
<evidence type="ECO:0000256" key="6">
    <source>
        <dbReference type="ARBA" id="ARBA00022692"/>
    </source>
</evidence>
<dbReference type="InterPro" id="IPR036890">
    <property type="entry name" value="HATPase_C_sf"/>
</dbReference>
<evidence type="ECO:0000313" key="14">
    <source>
        <dbReference type="EMBL" id="GGJ27651.1"/>
    </source>
</evidence>
<comment type="catalytic activity">
    <reaction evidence="1">
        <text>ATP + protein L-histidine = ADP + protein N-phospho-L-histidine.</text>
        <dbReference type="EC" id="2.7.13.3"/>
    </reaction>
</comment>
<evidence type="ECO:0000256" key="10">
    <source>
        <dbReference type="ARBA" id="ARBA00023136"/>
    </source>
</evidence>
<dbReference type="PANTHER" id="PTHR45436">
    <property type="entry name" value="SENSOR HISTIDINE KINASE YKOH"/>
    <property type="match status" value="1"/>
</dbReference>
<dbReference type="PROSITE" id="PS50885">
    <property type="entry name" value="HAMP"/>
    <property type="match status" value="1"/>
</dbReference>
<dbReference type="PROSITE" id="PS50109">
    <property type="entry name" value="HIS_KIN"/>
    <property type="match status" value="1"/>
</dbReference>
<protein>
    <recommendedName>
        <fullName evidence="3">histidine kinase</fullName>
        <ecNumber evidence="3">2.7.13.3</ecNumber>
    </recommendedName>
</protein>
<evidence type="ECO:0000256" key="3">
    <source>
        <dbReference type="ARBA" id="ARBA00012438"/>
    </source>
</evidence>
<dbReference type="Pfam" id="PF00672">
    <property type="entry name" value="HAMP"/>
    <property type="match status" value="1"/>
</dbReference>
<comment type="caution">
    <text evidence="14">The sequence shown here is derived from an EMBL/GenBank/DDBJ whole genome shotgun (WGS) entry which is preliminary data.</text>
</comment>
<feature type="domain" description="HAMP" evidence="13">
    <location>
        <begin position="191"/>
        <end position="244"/>
    </location>
</feature>
<dbReference type="InterPro" id="IPR003660">
    <property type="entry name" value="HAMP_dom"/>
</dbReference>
<dbReference type="EC" id="2.7.13.3" evidence="3"/>
<dbReference type="InterPro" id="IPR005467">
    <property type="entry name" value="His_kinase_dom"/>
</dbReference>
<dbReference type="CDD" id="cd00082">
    <property type="entry name" value="HisKA"/>
    <property type="match status" value="1"/>
</dbReference>
<dbReference type="SMART" id="SM00304">
    <property type="entry name" value="HAMP"/>
    <property type="match status" value="1"/>
</dbReference>